<keyword evidence="1 2" id="KW-0430">Lectin</keyword>
<organism evidence="5 6">
    <name type="scientific">Meloidogyne hapla</name>
    <name type="common">Root-knot nematode worm</name>
    <dbReference type="NCBI Taxonomy" id="6305"/>
    <lineage>
        <taxon>Eukaryota</taxon>
        <taxon>Metazoa</taxon>
        <taxon>Ecdysozoa</taxon>
        <taxon>Nematoda</taxon>
        <taxon>Chromadorea</taxon>
        <taxon>Rhabditida</taxon>
        <taxon>Tylenchina</taxon>
        <taxon>Tylenchomorpha</taxon>
        <taxon>Tylenchoidea</taxon>
        <taxon>Meloidogynidae</taxon>
        <taxon>Meloidogyninae</taxon>
        <taxon>Meloidogyne</taxon>
    </lineage>
</organism>
<protein>
    <recommendedName>
        <fullName evidence="2">Galectin</fullName>
    </recommendedName>
</protein>
<feature type="chain" id="PRO_5009315593" description="Galectin" evidence="3">
    <location>
        <begin position="25"/>
        <end position="134"/>
    </location>
</feature>
<accession>A0A1I8BA45</accession>
<evidence type="ECO:0000256" key="3">
    <source>
        <dbReference type="SAM" id="SignalP"/>
    </source>
</evidence>
<dbReference type="SUPFAM" id="SSF49899">
    <property type="entry name" value="Concanavalin A-like lectins/glucanases"/>
    <property type="match status" value="1"/>
</dbReference>
<dbReference type="Proteomes" id="UP000095281">
    <property type="component" value="Unplaced"/>
</dbReference>
<dbReference type="PROSITE" id="PS51304">
    <property type="entry name" value="GALECTIN"/>
    <property type="match status" value="1"/>
</dbReference>
<dbReference type="InterPro" id="IPR013320">
    <property type="entry name" value="ConA-like_dom_sf"/>
</dbReference>
<feature type="signal peptide" evidence="3">
    <location>
        <begin position="1"/>
        <end position="24"/>
    </location>
</feature>
<dbReference type="InterPro" id="IPR001079">
    <property type="entry name" value="Galectin_CRD"/>
</dbReference>
<dbReference type="GO" id="GO:0030246">
    <property type="term" value="F:carbohydrate binding"/>
    <property type="evidence" value="ECO:0007669"/>
    <property type="project" value="UniProtKB-UniRule"/>
</dbReference>
<keyword evidence="5" id="KW-1185">Reference proteome</keyword>
<evidence type="ECO:0000259" key="4">
    <source>
        <dbReference type="PROSITE" id="PS51304"/>
    </source>
</evidence>
<keyword evidence="3" id="KW-0732">Signal</keyword>
<evidence type="ECO:0000313" key="6">
    <source>
        <dbReference type="WBParaSite" id="MhA1_Contig1652.frz3.gene5"/>
    </source>
</evidence>
<dbReference type="AlphaFoldDB" id="A0A1I8BA45"/>
<proteinExistence type="predicted"/>
<dbReference type="Pfam" id="PF00337">
    <property type="entry name" value="Gal-bind_lectin"/>
    <property type="match status" value="1"/>
</dbReference>
<dbReference type="Gene3D" id="2.60.120.200">
    <property type="match status" value="1"/>
</dbReference>
<reference evidence="6" key="1">
    <citation type="submission" date="2016-11" db="UniProtKB">
        <authorList>
            <consortium name="WormBaseParasite"/>
        </authorList>
    </citation>
    <scope>IDENTIFICATION</scope>
</reference>
<feature type="domain" description="Galectin" evidence="4">
    <location>
        <begin position="1"/>
        <end position="124"/>
    </location>
</feature>
<sequence length="134" mass="15427">MGILKGSTILISLYFLEGSIVLQANITTKQNKVTFCSKIKEKYICSGTVKLTPEFEEGEIISMVFLVKETIFEIYYAGKVIYQYEHKMPVWAVQYVVVSNKKPLECHIKKDQYAKDSIYEICHSKCVIYRPPKG</sequence>
<name>A0A1I8BA45_MELHA</name>
<evidence type="ECO:0000313" key="5">
    <source>
        <dbReference type="Proteomes" id="UP000095281"/>
    </source>
</evidence>
<dbReference type="WBParaSite" id="MhA1_Contig1652.frz3.gene5">
    <property type="protein sequence ID" value="MhA1_Contig1652.frz3.gene5"/>
    <property type="gene ID" value="MhA1_Contig1652.frz3.gene5"/>
</dbReference>
<evidence type="ECO:0000256" key="1">
    <source>
        <dbReference type="ARBA" id="ARBA00022734"/>
    </source>
</evidence>
<evidence type="ECO:0000256" key="2">
    <source>
        <dbReference type="RuleBase" id="RU102079"/>
    </source>
</evidence>